<gene>
    <name evidence="1" type="ORF">O181_019994</name>
</gene>
<evidence type="ECO:0000313" key="1">
    <source>
        <dbReference type="EMBL" id="MBW0480279.1"/>
    </source>
</evidence>
<dbReference type="AlphaFoldDB" id="A0A9Q3GV99"/>
<dbReference type="EMBL" id="AVOT02005903">
    <property type="protein sequence ID" value="MBW0480279.1"/>
    <property type="molecule type" value="Genomic_DNA"/>
</dbReference>
<proteinExistence type="predicted"/>
<keyword evidence="2" id="KW-1185">Reference proteome</keyword>
<sequence length="102" mass="11652">MLEKARKNAAKLMEDSFAYAKEKWDKSHFTPNFKVGDLVLVSTNNLNNIKECKKIKESFLGSFVIKALHEDNVVKVELSVEISNNNLNFPVSSIKNYKFVDV</sequence>
<evidence type="ECO:0000313" key="2">
    <source>
        <dbReference type="Proteomes" id="UP000765509"/>
    </source>
</evidence>
<reference evidence="1" key="1">
    <citation type="submission" date="2021-03" db="EMBL/GenBank/DDBJ databases">
        <title>Draft genome sequence of rust myrtle Austropuccinia psidii MF-1, a brazilian biotype.</title>
        <authorList>
            <person name="Quecine M.C."/>
            <person name="Pachon D.M.R."/>
            <person name="Bonatelli M.L."/>
            <person name="Correr F.H."/>
            <person name="Franceschini L.M."/>
            <person name="Leite T.F."/>
            <person name="Margarido G.R.A."/>
            <person name="Almeida C.A."/>
            <person name="Ferrarezi J.A."/>
            <person name="Labate C.A."/>
        </authorList>
    </citation>
    <scope>NUCLEOTIDE SEQUENCE</scope>
    <source>
        <strain evidence="1">MF-1</strain>
    </source>
</reference>
<protein>
    <submittedName>
        <fullName evidence="1">Uncharacterized protein</fullName>
    </submittedName>
</protein>
<dbReference type="OrthoDB" id="2515364at2759"/>
<accession>A0A9Q3GV99</accession>
<comment type="caution">
    <text evidence="1">The sequence shown here is derived from an EMBL/GenBank/DDBJ whole genome shotgun (WGS) entry which is preliminary data.</text>
</comment>
<dbReference type="Proteomes" id="UP000765509">
    <property type="component" value="Unassembled WGS sequence"/>
</dbReference>
<name>A0A9Q3GV99_9BASI</name>
<organism evidence="1 2">
    <name type="scientific">Austropuccinia psidii MF-1</name>
    <dbReference type="NCBI Taxonomy" id="1389203"/>
    <lineage>
        <taxon>Eukaryota</taxon>
        <taxon>Fungi</taxon>
        <taxon>Dikarya</taxon>
        <taxon>Basidiomycota</taxon>
        <taxon>Pucciniomycotina</taxon>
        <taxon>Pucciniomycetes</taxon>
        <taxon>Pucciniales</taxon>
        <taxon>Sphaerophragmiaceae</taxon>
        <taxon>Austropuccinia</taxon>
    </lineage>
</organism>